<dbReference type="Proteomes" id="UP001150266">
    <property type="component" value="Unassembled WGS sequence"/>
</dbReference>
<organism evidence="2 3">
    <name type="scientific">Lentinula aciculospora</name>
    <dbReference type="NCBI Taxonomy" id="153920"/>
    <lineage>
        <taxon>Eukaryota</taxon>
        <taxon>Fungi</taxon>
        <taxon>Dikarya</taxon>
        <taxon>Basidiomycota</taxon>
        <taxon>Agaricomycotina</taxon>
        <taxon>Agaricomycetes</taxon>
        <taxon>Agaricomycetidae</taxon>
        <taxon>Agaricales</taxon>
        <taxon>Marasmiineae</taxon>
        <taxon>Omphalotaceae</taxon>
        <taxon>Lentinula</taxon>
    </lineage>
</organism>
<accession>A0A9W9AD26</accession>
<evidence type="ECO:0000313" key="2">
    <source>
        <dbReference type="EMBL" id="KAJ4479258.1"/>
    </source>
</evidence>
<feature type="transmembrane region" description="Helical" evidence="1">
    <location>
        <begin position="194"/>
        <end position="219"/>
    </location>
</feature>
<evidence type="ECO:0000256" key="1">
    <source>
        <dbReference type="SAM" id="Phobius"/>
    </source>
</evidence>
<comment type="caution">
    <text evidence="2">The sequence shown here is derived from an EMBL/GenBank/DDBJ whole genome shotgun (WGS) entry which is preliminary data.</text>
</comment>
<feature type="transmembrane region" description="Helical" evidence="1">
    <location>
        <begin position="308"/>
        <end position="329"/>
    </location>
</feature>
<keyword evidence="3" id="KW-1185">Reference proteome</keyword>
<feature type="transmembrane region" description="Helical" evidence="1">
    <location>
        <begin position="147"/>
        <end position="173"/>
    </location>
</feature>
<dbReference type="OrthoDB" id="3351993at2759"/>
<feature type="transmembrane region" description="Helical" evidence="1">
    <location>
        <begin position="387"/>
        <end position="407"/>
    </location>
</feature>
<feature type="transmembrane region" description="Helical" evidence="1">
    <location>
        <begin position="279"/>
        <end position="301"/>
    </location>
</feature>
<reference evidence="2" key="1">
    <citation type="submission" date="2022-08" db="EMBL/GenBank/DDBJ databases">
        <title>A Global Phylogenomic Analysis of the Shiitake Genus Lentinula.</title>
        <authorList>
            <consortium name="DOE Joint Genome Institute"/>
            <person name="Sierra-Patev S."/>
            <person name="Min B."/>
            <person name="Naranjo-Ortiz M."/>
            <person name="Looney B."/>
            <person name="Konkel Z."/>
            <person name="Slot J.C."/>
            <person name="Sakamoto Y."/>
            <person name="Steenwyk J.L."/>
            <person name="Rokas A."/>
            <person name="Carro J."/>
            <person name="Camarero S."/>
            <person name="Ferreira P."/>
            <person name="Molpeceres G."/>
            <person name="Ruiz-Duenas F.J."/>
            <person name="Serrano A."/>
            <person name="Henrissat B."/>
            <person name="Drula E."/>
            <person name="Hughes K.W."/>
            <person name="Mata J.L."/>
            <person name="Ishikawa N.K."/>
            <person name="Vargas-Isla R."/>
            <person name="Ushijima S."/>
            <person name="Smith C.A."/>
            <person name="Ahrendt S."/>
            <person name="Andreopoulos W."/>
            <person name="He G."/>
            <person name="Labutti K."/>
            <person name="Lipzen A."/>
            <person name="Ng V."/>
            <person name="Riley R."/>
            <person name="Sandor L."/>
            <person name="Barry K."/>
            <person name="Martinez A.T."/>
            <person name="Xiao Y."/>
            <person name="Gibbons J.G."/>
            <person name="Terashima K."/>
            <person name="Grigoriev I.V."/>
            <person name="Hibbett D.S."/>
        </authorList>
    </citation>
    <scope>NUCLEOTIDE SEQUENCE</scope>
    <source>
        <strain evidence="2">JLM2183</strain>
    </source>
</reference>
<keyword evidence="1" id="KW-0812">Transmembrane</keyword>
<proteinExistence type="predicted"/>
<gene>
    <name evidence="2" type="ORF">J3R30DRAFT_2739938</name>
</gene>
<dbReference type="EMBL" id="JAOTPV010000008">
    <property type="protein sequence ID" value="KAJ4479258.1"/>
    <property type="molecule type" value="Genomic_DNA"/>
</dbReference>
<sequence>MYPPTCSITENPDIAGIGIIVDVLTGKLFEYVPPAPPKSSLAENNSASASDIELADCEAAAQQGDSPSPAGFIESSTSSLSSWDSNNSDQRLFRGYLAYLSDHPHYFKSAKPLERSLFLVGSAIVVSAFLDAISVTSIIGLPPYHALIVLNLSLLNNLAGTTFSLFHLGSVFVKTETRDRDDDELMSEMIWWAVRFFDSFGLALLQTLVVVVFGTWFWVSTTFNHSFSGYTMTVDKLLSSPSFNSTLAISSGAASDPSQCVSETFYWAFTKIPVETSRFLHIFSLIAYIGSLSLPFLGPLVMVLPTVVLFRFLPLFLGLLFSAAIYLLYRLSISIPYPHPGQALFPTRLSPSAISTKLIFSAIMITNMSTSGTVVIDGPQWTYGQTLALFTAIIGVIMYFAEVVGHWREAWVERRKRMRENDDIFDVADAQSKNTDGDGLGSLEAMNIDVLFSWTDMQRSNFNIRRASSI</sequence>
<name>A0A9W9AD26_9AGAR</name>
<feature type="transmembrane region" description="Helical" evidence="1">
    <location>
        <begin position="117"/>
        <end position="141"/>
    </location>
</feature>
<keyword evidence="1" id="KW-1133">Transmembrane helix</keyword>
<protein>
    <submittedName>
        <fullName evidence="2">Uncharacterized protein</fullName>
    </submittedName>
</protein>
<keyword evidence="1" id="KW-0472">Membrane</keyword>
<evidence type="ECO:0000313" key="3">
    <source>
        <dbReference type="Proteomes" id="UP001150266"/>
    </source>
</evidence>
<dbReference type="AlphaFoldDB" id="A0A9W9AD26"/>